<feature type="chain" id="PRO_5004866389" evidence="1">
    <location>
        <begin position="21"/>
        <end position="172"/>
    </location>
</feature>
<dbReference type="EMBL" id="AHAT01019946">
    <property type="status" value="NOT_ANNOTATED_CDS"/>
    <property type="molecule type" value="Genomic_DNA"/>
</dbReference>
<reference evidence="2" key="2">
    <citation type="submission" date="2025-08" db="UniProtKB">
        <authorList>
            <consortium name="Ensembl"/>
        </authorList>
    </citation>
    <scope>IDENTIFICATION</scope>
</reference>
<dbReference type="EMBL" id="AHAT01019942">
    <property type="status" value="NOT_ANNOTATED_CDS"/>
    <property type="molecule type" value="Genomic_DNA"/>
</dbReference>
<evidence type="ECO:0000256" key="1">
    <source>
        <dbReference type="SAM" id="SignalP"/>
    </source>
</evidence>
<dbReference type="Pfam" id="PF05782">
    <property type="entry name" value="ECM1"/>
    <property type="match status" value="1"/>
</dbReference>
<reference evidence="3" key="1">
    <citation type="submission" date="2011-12" db="EMBL/GenBank/DDBJ databases">
        <title>The Draft Genome of Lepisosteus oculatus.</title>
        <authorList>
            <consortium name="The Broad Institute Genome Assembly &amp; Analysis Group"/>
            <consortium name="Computational R&amp;D Group"/>
            <consortium name="and Sequencing Platform"/>
            <person name="Di Palma F."/>
            <person name="Alfoldi J."/>
            <person name="Johnson J."/>
            <person name="Berlin A."/>
            <person name="Gnerre S."/>
            <person name="Jaffe D."/>
            <person name="MacCallum I."/>
            <person name="Young S."/>
            <person name="Walker B.J."/>
            <person name="Lander E.S."/>
            <person name="Lindblad-Toh K."/>
        </authorList>
    </citation>
    <scope>NUCLEOTIDE SEQUENCE [LARGE SCALE GENOMIC DNA]</scope>
</reference>
<keyword evidence="1" id="KW-0732">Signal</keyword>
<accession>W5MKA8</accession>
<dbReference type="InterPro" id="IPR008605">
    <property type="entry name" value="ECM1"/>
</dbReference>
<dbReference type="HOGENOM" id="CLU_1554756_0_0_1"/>
<dbReference type="PANTHER" id="PTHR16776">
    <property type="entry name" value="EXTRACELLULAR MATRIX PROTEIN 1"/>
    <property type="match status" value="1"/>
</dbReference>
<dbReference type="EMBL" id="AHAT01019939">
    <property type="status" value="NOT_ANNOTATED_CDS"/>
    <property type="molecule type" value="Genomic_DNA"/>
</dbReference>
<dbReference type="EMBL" id="AHAT01019944">
    <property type="status" value="NOT_ANNOTATED_CDS"/>
    <property type="molecule type" value="Genomic_DNA"/>
</dbReference>
<protein>
    <submittedName>
        <fullName evidence="2">Uncharacterized protein</fullName>
    </submittedName>
</protein>
<reference evidence="2" key="3">
    <citation type="submission" date="2025-09" db="UniProtKB">
        <authorList>
            <consortium name="Ensembl"/>
        </authorList>
    </citation>
    <scope>IDENTIFICATION</scope>
</reference>
<name>W5MKA8_LEPOC</name>
<proteinExistence type="predicted"/>
<sequence length="172" mass="19423">MRAAAVLLCWAFASLTRCSGESRQDLSDYDPDVTQKEVPFDLTEVQNVRLRGGDGVLLQRESELVPSFSKVSVPVFSPRASREPQVPFPPAQPLTDNLLNICRYGDQRPRYPPDSLPHTGFSHLRRYGDTINRLESWYQVCCHGDRAVKLCCAQQAWRECKHSHAGGKIVPR</sequence>
<evidence type="ECO:0000313" key="3">
    <source>
        <dbReference type="Proteomes" id="UP000018468"/>
    </source>
</evidence>
<dbReference type="GeneTree" id="ENSGT00390000006215"/>
<keyword evidence="3" id="KW-1185">Reference proteome</keyword>
<dbReference type="EMBL" id="AHAT01019941">
    <property type="status" value="NOT_ANNOTATED_CDS"/>
    <property type="molecule type" value="Genomic_DNA"/>
</dbReference>
<feature type="signal peptide" evidence="1">
    <location>
        <begin position="1"/>
        <end position="20"/>
    </location>
</feature>
<evidence type="ECO:0000313" key="2">
    <source>
        <dbReference type="Ensembl" id="ENSLOCP00000008817.1"/>
    </source>
</evidence>
<dbReference type="Bgee" id="ENSLOCG00000007284">
    <property type="expression patterns" value="Expressed in zone of skin and 13 other cell types or tissues"/>
</dbReference>
<organism evidence="2 3">
    <name type="scientific">Lepisosteus oculatus</name>
    <name type="common">Spotted gar</name>
    <dbReference type="NCBI Taxonomy" id="7918"/>
    <lineage>
        <taxon>Eukaryota</taxon>
        <taxon>Metazoa</taxon>
        <taxon>Chordata</taxon>
        <taxon>Craniata</taxon>
        <taxon>Vertebrata</taxon>
        <taxon>Euteleostomi</taxon>
        <taxon>Actinopterygii</taxon>
        <taxon>Neopterygii</taxon>
        <taxon>Holostei</taxon>
        <taxon>Semionotiformes</taxon>
        <taxon>Lepisosteidae</taxon>
        <taxon>Lepisosteus</taxon>
    </lineage>
</organism>
<dbReference type="Gene3D" id="1.10.246.10">
    <property type="match status" value="1"/>
</dbReference>
<dbReference type="GO" id="GO:0007165">
    <property type="term" value="P:signal transduction"/>
    <property type="evidence" value="ECO:0007669"/>
    <property type="project" value="InterPro"/>
</dbReference>
<dbReference type="EMBL" id="AHAT01019943">
    <property type="status" value="NOT_ANNOTATED_CDS"/>
    <property type="molecule type" value="Genomic_DNA"/>
</dbReference>
<dbReference type="Proteomes" id="UP000018468">
    <property type="component" value="Linkage group LG24"/>
</dbReference>
<dbReference type="EMBL" id="AHAT01019948">
    <property type="status" value="NOT_ANNOTATED_CDS"/>
    <property type="molecule type" value="Genomic_DNA"/>
</dbReference>
<dbReference type="GO" id="GO:0005576">
    <property type="term" value="C:extracellular region"/>
    <property type="evidence" value="ECO:0007669"/>
    <property type="project" value="InterPro"/>
</dbReference>
<dbReference type="AlphaFoldDB" id="W5MKA8"/>
<dbReference type="PANTHER" id="PTHR16776:SF3">
    <property type="entry name" value="EXTRACELLULAR MATRIX PROTEIN 1"/>
    <property type="match status" value="1"/>
</dbReference>
<dbReference type="STRING" id="7918.ENSLOCP00000008817"/>
<dbReference type="Ensembl" id="ENSLOCT00000008828.1">
    <property type="protein sequence ID" value="ENSLOCP00000008817.1"/>
    <property type="gene ID" value="ENSLOCG00000007284.1"/>
</dbReference>
<dbReference type="eggNOG" id="ENOG502RY3T">
    <property type="taxonomic scope" value="Eukaryota"/>
</dbReference>
<dbReference type="EMBL" id="AHAT01019945">
    <property type="status" value="NOT_ANNOTATED_CDS"/>
    <property type="molecule type" value="Genomic_DNA"/>
</dbReference>
<dbReference type="EMBL" id="AHAT01019940">
    <property type="status" value="NOT_ANNOTATED_CDS"/>
    <property type="molecule type" value="Genomic_DNA"/>
</dbReference>
<dbReference type="EMBL" id="AHAT01019947">
    <property type="status" value="NOT_ANNOTATED_CDS"/>
    <property type="molecule type" value="Genomic_DNA"/>
</dbReference>
<dbReference type="InParanoid" id="W5MKA8"/>